<reference evidence="8" key="1">
    <citation type="submission" date="2022-07" db="EMBL/GenBank/DDBJ databases">
        <title>Fungi with potential for degradation of polypropylene.</title>
        <authorList>
            <person name="Gostincar C."/>
        </authorList>
    </citation>
    <scope>NUCLEOTIDE SEQUENCE</scope>
    <source>
        <strain evidence="8">EXF-13308</strain>
    </source>
</reference>
<organism evidence="8 9">
    <name type="scientific">Pleurostoma richardsiae</name>
    <dbReference type="NCBI Taxonomy" id="41990"/>
    <lineage>
        <taxon>Eukaryota</taxon>
        <taxon>Fungi</taxon>
        <taxon>Dikarya</taxon>
        <taxon>Ascomycota</taxon>
        <taxon>Pezizomycotina</taxon>
        <taxon>Sordariomycetes</taxon>
        <taxon>Sordariomycetidae</taxon>
        <taxon>Calosphaeriales</taxon>
        <taxon>Pleurostomataceae</taxon>
        <taxon>Pleurostoma</taxon>
    </lineage>
</organism>
<dbReference type="InterPro" id="IPR036259">
    <property type="entry name" value="MFS_trans_sf"/>
</dbReference>
<dbReference type="AlphaFoldDB" id="A0AA38RS45"/>
<dbReference type="InterPro" id="IPR011701">
    <property type="entry name" value="MFS"/>
</dbReference>
<feature type="transmembrane region" description="Helical" evidence="7">
    <location>
        <begin position="432"/>
        <end position="454"/>
    </location>
</feature>
<dbReference type="Pfam" id="PF07690">
    <property type="entry name" value="MFS_1"/>
    <property type="match status" value="1"/>
</dbReference>
<sequence>MAPTEISSAPAVQSSPEDKDKDAIVADIRASVDDVADGKIDDIALDTVNAAEGQYTEADYKRVLRKIDFILLPLMWVCYGTQQADKTSVSAQATFGLRTDTHLVGQQYSWLTTIFYICYLVGEFPGNYIMQRTSLKWTLSGCMFVWGIIVLCIAFAHNFPQLMVLRGLQGLAECTISPAFLLITAAFYARREHAMRSIVWGTSNAGMGVITQLIMYGIGKSAQDHPSALSPWRYISIFLGCLTIVLSFFAFFILGSPNEVRWLSPEEKRIAAARVVDNQTGSDRTKHTEWRWDQVKQAFQDPQTYFFFFTVIVNSLPNGGTTSFGNLVYVSFGFSSLDTLLKGTIPQNVVSVAWFLFVGLVTLKKPNTRFIFMVICTIPAFTGMMALAFLPKDGLLWTRWGMYLMTVTGNLPGLMIWTLLPSNVAGRTKKSVTGTVMFIAYCTGNSIGAQTFQAKWAPRYIPAIIICGVMYGLECVLFISWRFYYVWQNRRRDRLVREMGLSPEQSAHQGRINGESDMTDWENVHFRYSM</sequence>
<feature type="transmembrane region" description="Helical" evidence="7">
    <location>
        <begin position="345"/>
        <end position="363"/>
    </location>
</feature>
<dbReference type="EMBL" id="JANBVO010000002">
    <property type="protein sequence ID" value="KAJ9156304.1"/>
    <property type="molecule type" value="Genomic_DNA"/>
</dbReference>
<keyword evidence="5 7" id="KW-0472">Membrane</keyword>
<evidence type="ECO:0000256" key="3">
    <source>
        <dbReference type="ARBA" id="ARBA00022692"/>
    </source>
</evidence>
<feature type="transmembrane region" description="Helical" evidence="7">
    <location>
        <begin position="460"/>
        <end position="484"/>
    </location>
</feature>
<dbReference type="SUPFAM" id="SSF103473">
    <property type="entry name" value="MFS general substrate transporter"/>
    <property type="match status" value="1"/>
</dbReference>
<keyword evidence="9" id="KW-1185">Reference proteome</keyword>
<feature type="transmembrane region" description="Helical" evidence="7">
    <location>
        <begin position="231"/>
        <end position="254"/>
    </location>
</feature>
<dbReference type="Gene3D" id="1.20.1250.20">
    <property type="entry name" value="MFS general substrate transporter like domains"/>
    <property type="match status" value="1"/>
</dbReference>
<feature type="transmembrane region" description="Helical" evidence="7">
    <location>
        <begin position="137"/>
        <end position="156"/>
    </location>
</feature>
<evidence type="ECO:0000256" key="1">
    <source>
        <dbReference type="ARBA" id="ARBA00004141"/>
    </source>
</evidence>
<dbReference type="GO" id="GO:0016020">
    <property type="term" value="C:membrane"/>
    <property type="evidence" value="ECO:0007669"/>
    <property type="project" value="UniProtKB-SubCell"/>
</dbReference>
<dbReference type="PANTHER" id="PTHR43791">
    <property type="entry name" value="PERMEASE-RELATED"/>
    <property type="match status" value="1"/>
</dbReference>
<comment type="caution">
    <text evidence="8">The sequence shown here is derived from an EMBL/GenBank/DDBJ whole genome shotgun (WGS) entry which is preliminary data.</text>
</comment>
<evidence type="ECO:0000256" key="7">
    <source>
        <dbReference type="SAM" id="Phobius"/>
    </source>
</evidence>
<evidence type="ECO:0000313" key="9">
    <source>
        <dbReference type="Proteomes" id="UP001174694"/>
    </source>
</evidence>
<dbReference type="PANTHER" id="PTHR43791:SF7">
    <property type="entry name" value="MAJOR FACILITATOR SUPERFAMILY (MFS) PROFILE DOMAIN-CONTAINING PROTEIN"/>
    <property type="match status" value="1"/>
</dbReference>
<evidence type="ECO:0000313" key="8">
    <source>
        <dbReference type="EMBL" id="KAJ9156304.1"/>
    </source>
</evidence>
<dbReference type="Proteomes" id="UP001174694">
    <property type="component" value="Unassembled WGS sequence"/>
</dbReference>
<feature type="transmembrane region" description="Helical" evidence="7">
    <location>
        <begin position="198"/>
        <end position="219"/>
    </location>
</feature>
<feature type="transmembrane region" description="Helical" evidence="7">
    <location>
        <begin position="402"/>
        <end position="420"/>
    </location>
</feature>
<feature type="compositionally biased region" description="Polar residues" evidence="6">
    <location>
        <begin position="1"/>
        <end position="15"/>
    </location>
</feature>
<keyword evidence="3 7" id="KW-0812">Transmembrane</keyword>
<feature type="transmembrane region" description="Helical" evidence="7">
    <location>
        <begin position="168"/>
        <end position="189"/>
    </location>
</feature>
<evidence type="ECO:0000256" key="4">
    <source>
        <dbReference type="ARBA" id="ARBA00022989"/>
    </source>
</evidence>
<keyword evidence="2" id="KW-0813">Transport</keyword>
<evidence type="ECO:0000256" key="6">
    <source>
        <dbReference type="SAM" id="MobiDB-lite"/>
    </source>
</evidence>
<feature type="region of interest" description="Disordered" evidence="6">
    <location>
        <begin position="1"/>
        <end position="20"/>
    </location>
</feature>
<feature type="transmembrane region" description="Helical" evidence="7">
    <location>
        <begin position="108"/>
        <end position="130"/>
    </location>
</feature>
<keyword evidence="4 7" id="KW-1133">Transmembrane helix</keyword>
<protein>
    <submittedName>
        <fullName evidence="8">Major facilitator superfamily transporter</fullName>
    </submittedName>
</protein>
<feature type="transmembrane region" description="Helical" evidence="7">
    <location>
        <begin position="370"/>
        <end position="390"/>
    </location>
</feature>
<dbReference type="GO" id="GO:0022857">
    <property type="term" value="F:transmembrane transporter activity"/>
    <property type="evidence" value="ECO:0007669"/>
    <property type="project" value="InterPro"/>
</dbReference>
<feature type="transmembrane region" description="Helical" evidence="7">
    <location>
        <begin position="305"/>
        <end position="325"/>
    </location>
</feature>
<name>A0AA38RS45_9PEZI</name>
<comment type="subcellular location">
    <subcellularLocation>
        <location evidence="1">Membrane</location>
        <topology evidence="1">Multi-pass membrane protein</topology>
    </subcellularLocation>
</comment>
<gene>
    <name evidence="8" type="ORF">NKR23_g1014</name>
</gene>
<evidence type="ECO:0000256" key="2">
    <source>
        <dbReference type="ARBA" id="ARBA00022448"/>
    </source>
</evidence>
<accession>A0AA38RS45</accession>
<evidence type="ECO:0000256" key="5">
    <source>
        <dbReference type="ARBA" id="ARBA00023136"/>
    </source>
</evidence>
<proteinExistence type="predicted"/>